<keyword evidence="2" id="KW-0732">Signal</keyword>
<keyword evidence="4" id="KW-1185">Reference proteome</keyword>
<evidence type="ECO:0000256" key="2">
    <source>
        <dbReference type="SAM" id="SignalP"/>
    </source>
</evidence>
<feature type="region of interest" description="Disordered" evidence="1">
    <location>
        <begin position="50"/>
        <end position="70"/>
    </location>
</feature>
<dbReference type="Proteomes" id="UP001285441">
    <property type="component" value="Unassembled WGS sequence"/>
</dbReference>
<name>A0AAE0KKH3_9PEZI</name>
<evidence type="ECO:0000313" key="4">
    <source>
        <dbReference type="Proteomes" id="UP001285441"/>
    </source>
</evidence>
<comment type="caution">
    <text evidence="3">The sequence shown here is derived from an EMBL/GenBank/DDBJ whole genome shotgun (WGS) entry which is preliminary data.</text>
</comment>
<reference evidence="3" key="1">
    <citation type="journal article" date="2023" name="Mol. Phylogenet. Evol.">
        <title>Genome-scale phylogeny and comparative genomics of the fungal order Sordariales.</title>
        <authorList>
            <person name="Hensen N."/>
            <person name="Bonometti L."/>
            <person name="Westerberg I."/>
            <person name="Brannstrom I.O."/>
            <person name="Guillou S."/>
            <person name="Cros-Aarteil S."/>
            <person name="Calhoun S."/>
            <person name="Haridas S."/>
            <person name="Kuo A."/>
            <person name="Mondo S."/>
            <person name="Pangilinan J."/>
            <person name="Riley R."/>
            <person name="LaButti K."/>
            <person name="Andreopoulos B."/>
            <person name="Lipzen A."/>
            <person name="Chen C."/>
            <person name="Yan M."/>
            <person name="Daum C."/>
            <person name="Ng V."/>
            <person name="Clum A."/>
            <person name="Steindorff A."/>
            <person name="Ohm R.A."/>
            <person name="Martin F."/>
            <person name="Silar P."/>
            <person name="Natvig D.O."/>
            <person name="Lalanne C."/>
            <person name="Gautier V."/>
            <person name="Ament-Velasquez S.L."/>
            <person name="Kruys A."/>
            <person name="Hutchinson M.I."/>
            <person name="Powell A.J."/>
            <person name="Barry K."/>
            <person name="Miller A.N."/>
            <person name="Grigoriev I.V."/>
            <person name="Debuchy R."/>
            <person name="Gladieux P."/>
            <person name="Hiltunen Thoren M."/>
            <person name="Johannesson H."/>
        </authorList>
    </citation>
    <scope>NUCLEOTIDE SEQUENCE</scope>
    <source>
        <strain evidence="3">CBS 232.78</strain>
    </source>
</reference>
<evidence type="ECO:0008006" key="5">
    <source>
        <dbReference type="Google" id="ProtNLM"/>
    </source>
</evidence>
<feature type="signal peptide" evidence="2">
    <location>
        <begin position="1"/>
        <end position="22"/>
    </location>
</feature>
<accession>A0AAE0KKH3</accession>
<sequence length="91" mass="9560">MAGRTRCVSRIFGLCVLVGSRGLGWLSGAHTTGARRCRDLEAVCHEGGCVSSPGSGREVKPSQRDLGSSVLSQRQPGDVVGFMRAAKCRGI</sequence>
<proteinExistence type="predicted"/>
<dbReference type="AlphaFoldDB" id="A0AAE0KKH3"/>
<evidence type="ECO:0000313" key="3">
    <source>
        <dbReference type="EMBL" id="KAK3377716.1"/>
    </source>
</evidence>
<organism evidence="3 4">
    <name type="scientific">Podospora didyma</name>
    <dbReference type="NCBI Taxonomy" id="330526"/>
    <lineage>
        <taxon>Eukaryota</taxon>
        <taxon>Fungi</taxon>
        <taxon>Dikarya</taxon>
        <taxon>Ascomycota</taxon>
        <taxon>Pezizomycotina</taxon>
        <taxon>Sordariomycetes</taxon>
        <taxon>Sordariomycetidae</taxon>
        <taxon>Sordariales</taxon>
        <taxon>Podosporaceae</taxon>
        <taxon>Podospora</taxon>
    </lineage>
</organism>
<evidence type="ECO:0000256" key="1">
    <source>
        <dbReference type="SAM" id="MobiDB-lite"/>
    </source>
</evidence>
<gene>
    <name evidence="3" type="ORF">B0H63DRAFT_223139</name>
</gene>
<protein>
    <recommendedName>
        <fullName evidence="5">Secreted protein</fullName>
    </recommendedName>
</protein>
<dbReference type="EMBL" id="JAULSW010000006">
    <property type="protein sequence ID" value="KAK3377716.1"/>
    <property type="molecule type" value="Genomic_DNA"/>
</dbReference>
<reference evidence="3" key="2">
    <citation type="submission" date="2023-06" db="EMBL/GenBank/DDBJ databases">
        <authorList>
            <consortium name="Lawrence Berkeley National Laboratory"/>
            <person name="Haridas S."/>
            <person name="Hensen N."/>
            <person name="Bonometti L."/>
            <person name="Westerberg I."/>
            <person name="Brannstrom I.O."/>
            <person name="Guillou S."/>
            <person name="Cros-Aarteil S."/>
            <person name="Calhoun S."/>
            <person name="Kuo A."/>
            <person name="Mondo S."/>
            <person name="Pangilinan J."/>
            <person name="Riley R."/>
            <person name="LaButti K."/>
            <person name="Andreopoulos B."/>
            <person name="Lipzen A."/>
            <person name="Chen C."/>
            <person name="Yanf M."/>
            <person name="Daum C."/>
            <person name="Ng V."/>
            <person name="Clum A."/>
            <person name="Steindorff A."/>
            <person name="Ohm R."/>
            <person name="Martin F."/>
            <person name="Silar P."/>
            <person name="Natvig D."/>
            <person name="Lalanne C."/>
            <person name="Gautier V."/>
            <person name="Ament-velasquez S.L."/>
            <person name="Kruys A."/>
            <person name="Hutchinson M.I."/>
            <person name="Powell A.J."/>
            <person name="Barry K."/>
            <person name="Miller A.N."/>
            <person name="Grigoriev I.V."/>
            <person name="Debuchy R."/>
            <person name="Gladieux P."/>
            <person name="Thoren M.H."/>
            <person name="Johannesson H."/>
        </authorList>
    </citation>
    <scope>NUCLEOTIDE SEQUENCE</scope>
    <source>
        <strain evidence="3">CBS 232.78</strain>
    </source>
</reference>
<feature type="chain" id="PRO_5042194167" description="Secreted protein" evidence="2">
    <location>
        <begin position="23"/>
        <end position="91"/>
    </location>
</feature>